<feature type="signal peptide" evidence="2">
    <location>
        <begin position="1"/>
        <end position="22"/>
    </location>
</feature>
<dbReference type="PROSITE" id="PS51762">
    <property type="entry name" value="GH16_2"/>
    <property type="match status" value="1"/>
</dbReference>
<keyword evidence="2" id="KW-0732">Signal</keyword>
<dbReference type="PANTHER" id="PTHR10963">
    <property type="entry name" value="GLYCOSYL HYDROLASE-RELATED"/>
    <property type="match status" value="1"/>
</dbReference>
<evidence type="ECO:0000313" key="5">
    <source>
        <dbReference type="Proteomes" id="UP000077266"/>
    </source>
</evidence>
<evidence type="ECO:0000256" key="1">
    <source>
        <dbReference type="SAM" id="MobiDB-lite"/>
    </source>
</evidence>
<dbReference type="InParanoid" id="A0A165F653"/>
<dbReference type="InterPro" id="IPR013320">
    <property type="entry name" value="ConA-like_dom_sf"/>
</dbReference>
<dbReference type="EMBL" id="KV426100">
    <property type="protein sequence ID" value="KZV88447.1"/>
    <property type="molecule type" value="Genomic_DNA"/>
</dbReference>
<evidence type="ECO:0000313" key="4">
    <source>
        <dbReference type="EMBL" id="KZV88447.1"/>
    </source>
</evidence>
<dbReference type="OrthoDB" id="192832at2759"/>
<keyword evidence="5" id="KW-1185">Reference proteome</keyword>
<dbReference type="GO" id="GO:0009251">
    <property type="term" value="P:glucan catabolic process"/>
    <property type="evidence" value="ECO:0007669"/>
    <property type="project" value="TreeGrafter"/>
</dbReference>
<feature type="region of interest" description="Disordered" evidence="1">
    <location>
        <begin position="65"/>
        <end position="85"/>
    </location>
</feature>
<dbReference type="Gene3D" id="2.60.120.200">
    <property type="match status" value="1"/>
</dbReference>
<dbReference type="InterPro" id="IPR050546">
    <property type="entry name" value="Glycosyl_Hydrlase_16"/>
</dbReference>
<dbReference type="CDD" id="cd02181">
    <property type="entry name" value="GH16_fungal_Lam16A_glucanase"/>
    <property type="match status" value="1"/>
</dbReference>
<dbReference type="AlphaFoldDB" id="A0A165F653"/>
<evidence type="ECO:0000259" key="3">
    <source>
        <dbReference type="PROSITE" id="PS51762"/>
    </source>
</evidence>
<feature type="chain" id="PRO_5007857578" description="GH16 domain-containing protein" evidence="2">
    <location>
        <begin position="23"/>
        <end position="385"/>
    </location>
</feature>
<dbReference type="PANTHER" id="PTHR10963:SF24">
    <property type="entry name" value="GLYCOSIDASE C21B10.07-RELATED"/>
    <property type="match status" value="1"/>
</dbReference>
<evidence type="ECO:0000256" key="2">
    <source>
        <dbReference type="SAM" id="SignalP"/>
    </source>
</evidence>
<name>A0A165F653_EXIGL</name>
<dbReference type="GO" id="GO:0004553">
    <property type="term" value="F:hydrolase activity, hydrolyzing O-glycosyl compounds"/>
    <property type="evidence" value="ECO:0007669"/>
    <property type="project" value="InterPro"/>
</dbReference>
<dbReference type="SUPFAM" id="SSF49899">
    <property type="entry name" value="Concanavalin A-like lectins/glucanases"/>
    <property type="match status" value="1"/>
</dbReference>
<feature type="compositionally biased region" description="Low complexity" evidence="1">
    <location>
        <begin position="65"/>
        <end position="80"/>
    </location>
</feature>
<dbReference type="Pfam" id="PF26113">
    <property type="entry name" value="GH16_XgeA"/>
    <property type="match status" value="1"/>
</dbReference>
<reference evidence="4 5" key="1">
    <citation type="journal article" date="2016" name="Mol. Biol. Evol.">
        <title>Comparative Genomics of Early-Diverging Mushroom-Forming Fungi Provides Insights into the Origins of Lignocellulose Decay Capabilities.</title>
        <authorList>
            <person name="Nagy L.G."/>
            <person name="Riley R."/>
            <person name="Tritt A."/>
            <person name="Adam C."/>
            <person name="Daum C."/>
            <person name="Floudas D."/>
            <person name="Sun H."/>
            <person name="Yadav J.S."/>
            <person name="Pangilinan J."/>
            <person name="Larsson K.H."/>
            <person name="Matsuura K."/>
            <person name="Barry K."/>
            <person name="Labutti K."/>
            <person name="Kuo R."/>
            <person name="Ohm R.A."/>
            <person name="Bhattacharya S.S."/>
            <person name="Shirouzu T."/>
            <person name="Yoshinaga Y."/>
            <person name="Martin F.M."/>
            <person name="Grigoriev I.V."/>
            <person name="Hibbett D.S."/>
        </authorList>
    </citation>
    <scope>NUCLEOTIDE SEQUENCE [LARGE SCALE GENOMIC DNA]</scope>
    <source>
        <strain evidence="4 5">HHB12029</strain>
    </source>
</reference>
<proteinExistence type="predicted"/>
<accession>A0A165F653</accession>
<gene>
    <name evidence="4" type="ORF">EXIGLDRAFT_678944</name>
</gene>
<organism evidence="4 5">
    <name type="scientific">Exidia glandulosa HHB12029</name>
    <dbReference type="NCBI Taxonomy" id="1314781"/>
    <lineage>
        <taxon>Eukaryota</taxon>
        <taxon>Fungi</taxon>
        <taxon>Dikarya</taxon>
        <taxon>Basidiomycota</taxon>
        <taxon>Agaricomycotina</taxon>
        <taxon>Agaricomycetes</taxon>
        <taxon>Auriculariales</taxon>
        <taxon>Exidiaceae</taxon>
        <taxon>Exidia</taxon>
    </lineage>
</organism>
<dbReference type="InterPro" id="IPR000757">
    <property type="entry name" value="Beta-glucanase-like"/>
</dbReference>
<protein>
    <recommendedName>
        <fullName evidence="3">GH16 domain-containing protein</fullName>
    </recommendedName>
</protein>
<sequence length="385" mass="41403">MQRFWYLRILPVLLCLLGTSTAVQVSVPETGRASISLSTVTTVAATSSTPTVSTSVAVTSSATSIPASSSSTSAQPIPTTTVPPVPIPTPTKYKIQTNFVGDAFYDGFTFFTDDDPTHGRVNYVDEEIARSQNLSQARHQSFVIRADAKHLVIPDAVRGRNSVRITSKTWYTTHVLVADIRHMPEGAATWPALWEFGENWPSRGEVDILEGANDVAPNLSSLHTSPGCLQPETGRRMTGTATGLNCDATAPGNSGCGVQYSSAASYGPSFNAAGGGWYALERTDAAIKIWFWGRHAHDVPLEVKQGAQVVHPNEWGSPSALFVMDACPLREKFGPNQIVINLTLCGDWAGNTYPGGKAACIDFVNNNPAAFSDAYWDFARLSVYV</sequence>
<dbReference type="Proteomes" id="UP000077266">
    <property type="component" value="Unassembled WGS sequence"/>
</dbReference>
<dbReference type="STRING" id="1314781.A0A165F653"/>
<feature type="domain" description="GH16" evidence="3">
    <location>
        <begin position="70"/>
        <end position="357"/>
    </location>
</feature>